<dbReference type="Proteomes" id="UP000235220">
    <property type="component" value="Chromosome 3"/>
</dbReference>
<sequence>MLASHVSITSDGSLSLITFMGIPQLLKVCDSLPDQTTPAVLATNPPAIFPAKSENCRFRLCLLLQTQFLTFFFFSCFTFLGSFVWSLRVFVFGFTCLSMGRWRKQQGGVHHKETQGTRSQNWKPPVDTWQSSVPPWEKKFCTLIGSVPWRKLLETKKCMYLYDNVVQWNDSAGAEAFHNAKFRFWAEINGLPCDISLPDPDMYIEEVDWNSDIDPELLLDLEQEPKAPFEEDEDEDEKAAVLGDSLLLNQSFPCTGWGEAEEDLREATDLARHPGYGDCNQVVDNNNNPWEHNYGQRNEAMEDNGWGSNQNDSWGWNQWKSKCNEWEKNYNESDNVKGERAGGYGGMWDDNSRRKEVSDRYMSRYKTSRFHGNDYQMGRGGKNGRGRRTINFAYE</sequence>
<feature type="compositionally biased region" description="Polar residues" evidence="1">
    <location>
        <begin position="116"/>
        <end position="127"/>
    </location>
</feature>
<keyword evidence="2" id="KW-1133">Transmembrane helix</keyword>
<dbReference type="PANTHER" id="PTHR34567:SF3">
    <property type="entry name" value="FK506-BINDING-LIKE PROTEIN"/>
    <property type="match status" value="1"/>
</dbReference>
<dbReference type="PANTHER" id="PTHR34567">
    <property type="entry name" value="FK506-BINDING-LIKE PROTEIN"/>
    <property type="match status" value="1"/>
</dbReference>
<evidence type="ECO:0000256" key="2">
    <source>
        <dbReference type="SAM" id="Phobius"/>
    </source>
</evidence>
<dbReference type="GeneID" id="109005242"/>
<feature type="transmembrane region" description="Helical" evidence="2">
    <location>
        <begin position="68"/>
        <end position="97"/>
    </location>
</feature>
<keyword evidence="2" id="KW-0472">Membrane</keyword>
<dbReference type="KEGG" id="jre:109005242"/>
<organism evidence="3 4">
    <name type="scientific">Juglans regia</name>
    <name type="common">English walnut</name>
    <dbReference type="NCBI Taxonomy" id="51240"/>
    <lineage>
        <taxon>Eukaryota</taxon>
        <taxon>Viridiplantae</taxon>
        <taxon>Streptophyta</taxon>
        <taxon>Embryophyta</taxon>
        <taxon>Tracheophyta</taxon>
        <taxon>Spermatophyta</taxon>
        <taxon>Magnoliopsida</taxon>
        <taxon>eudicotyledons</taxon>
        <taxon>Gunneridae</taxon>
        <taxon>Pentapetalae</taxon>
        <taxon>rosids</taxon>
        <taxon>fabids</taxon>
        <taxon>Fagales</taxon>
        <taxon>Juglandaceae</taxon>
        <taxon>Juglans</taxon>
    </lineage>
</organism>
<dbReference type="InParanoid" id="A0A2I4G6T0"/>
<name>A0A2I4G6T0_JUGRE</name>
<proteinExistence type="predicted"/>
<feature type="region of interest" description="Disordered" evidence="1">
    <location>
        <begin position="108"/>
        <end position="127"/>
    </location>
</feature>
<dbReference type="RefSeq" id="XP_018839612.2">
    <property type="nucleotide sequence ID" value="XM_018984067.2"/>
</dbReference>
<keyword evidence="3" id="KW-1185">Reference proteome</keyword>
<accession>A0A2I4G6T0</accession>
<keyword evidence="2" id="KW-0812">Transmembrane</keyword>
<dbReference type="OrthoDB" id="1899291at2759"/>
<dbReference type="FunCoup" id="A0A2I4G6T0">
    <property type="interactions" value="188"/>
</dbReference>
<reference evidence="4" key="1">
    <citation type="submission" date="2025-08" db="UniProtKB">
        <authorList>
            <consortium name="RefSeq"/>
        </authorList>
    </citation>
    <scope>IDENTIFICATION</scope>
    <source>
        <tissue evidence="4">Leaves</tissue>
    </source>
</reference>
<dbReference type="AlphaFoldDB" id="A0A2I4G6T0"/>
<evidence type="ECO:0000313" key="3">
    <source>
        <dbReference type="Proteomes" id="UP000235220"/>
    </source>
</evidence>
<dbReference type="STRING" id="51240.A0A2I4G6T0"/>
<protein>
    <submittedName>
        <fullName evidence="4">Uncharacterized protein LOC109005242 isoform X1</fullName>
    </submittedName>
</protein>
<gene>
    <name evidence="4" type="primary">LOC109005242</name>
</gene>
<evidence type="ECO:0000313" key="4">
    <source>
        <dbReference type="RefSeq" id="XP_018839612.2"/>
    </source>
</evidence>
<evidence type="ECO:0000256" key="1">
    <source>
        <dbReference type="SAM" id="MobiDB-lite"/>
    </source>
</evidence>